<accession>A0A163IYN2</accession>
<evidence type="ECO:0008006" key="3">
    <source>
        <dbReference type="Google" id="ProtNLM"/>
    </source>
</evidence>
<keyword evidence="2" id="KW-1185">Reference proteome</keyword>
<sequence>MIRVTAVIESPECLLCRTHIEDMDHLLATCSVRWAIRVSALSIYYPDLSFVPSDILTAIQLAPTPSSILDQKRFYTILSTIQWCIWKAYWNFVFDQQPVRPPAILKTVTTNVSVLLSLALDNGD</sequence>
<name>A0A163IYN2_ABSGL</name>
<dbReference type="InParanoid" id="A0A163IYN2"/>
<dbReference type="AlphaFoldDB" id="A0A163IYN2"/>
<dbReference type="EMBL" id="LT552199">
    <property type="protein sequence ID" value="SAL98540.1"/>
    <property type="molecule type" value="Genomic_DNA"/>
</dbReference>
<dbReference type="Proteomes" id="UP000078561">
    <property type="component" value="Unassembled WGS sequence"/>
</dbReference>
<evidence type="ECO:0000313" key="2">
    <source>
        <dbReference type="Proteomes" id="UP000078561"/>
    </source>
</evidence>
<evidence type="ECO:0000313" key="1">
    <source>
        <dbReference type="EMBL" id="SAL98540.1"/>
    </source>
</evidence>
<reference evidence="1" key="1">
    <citation type="submission" date="2016-04" db="EMBL/GenBank/DDBJ databases">
        <authorList>
            <person name="Evans L.H."/>
            <person name="Alamgir A."/>
            <person name="Owens N."/>
            <person name="Weber N.D."/>
            <person name="Virtaneva K."/>
            <person name="Barbian K."/>
            <person name="Babar A."/>
            <person name="Rosenke K."/>
        </authorList>
    </citation>
    <scope>NUCLEOTIDE SEQUENCE [LARGE SCALE GENOMIC DNA]</scope>
    <source>
        <strain evidence="1">CBS 101.48</strain>
    </source>
</reference>
<dbReference type="OrthoDB" id="2278241at2759"/>
<proteinExistence type="predicted"/>
<organism evidence="1">
    <name type="scientific">Absidia glauca</name>
    <name type="common">Pin mould</name>
    <dbReference type="NCBI Taxonomy" id="4829"/>
    <lineage>
        <taxon>Eukaryota</taxon>
        <taxon>Fungi</taxon>
        <taxon>Fungi incertae sedis</taxon>
        <taxon>Mucoromycota</taxon>
        <taxon>Mucoromycotina</taxon>
        <taxon>Mucoromycetes</taxon>
        <taxon>Mucorales</taxon>
        <taxon>Cunninghamellaceae</taxon>
        <taxon>Absidia</taxon>
    </lineage>
</organism>
<gene>
    <name evidence="1" type="primary">ABSGL_04089.1 scaffold 5027</name>
</gene>
<protein>
    <recommendedName>
        <fullName evidence="3">Reverse transcriptase zinc-binding domain-containing protein</fullName>
    </recommendedName>
</protein>